<gene>
    <name evidence="2" type="ORF">SLS55_001989</name>
</gene>
<keyword evidence="3" id="KW-1185">Reference proteome</keyword>
<reference evidence="2 3" key="1">
    <citation type="submission" date="2024-02" db="EMBL/GenBank/DDBJ databases">
        <title>De novo assembly and annotation of 12 fungi associated with fruit tree decline syndrome in Ontario, Canada.</title>
        <authorList>
            <person name="Sulman M."/>
            <person name="Ellouze W."/>
            <person name="Ilyukhin E."/>
        </authorList>
    </citation>
    <scope>NUCLEOTIDE SEQUENCE [LARGE SCALE GENOMIC DNA]</scope>
    <source>
        <strain evidence="2 3">FDS-637</strain>
    </source>
</reference>
<dbReference type="Proteomes" id="UP001430584">
    <property type="component" value="Unassembled WGS sequence"/>
</dbReference>
<comment type="caution">
    <text evidence="2">The sequence shown here is derived from an EMBL/GenBank/DDBJ whole genome shotgun (WGS) entry which is preliminary data.</text>
</comment>
<evidence type="ECO:0000313" key="2">
    <source>
        <dbReference type="EMBL" id="KAL0263014.1"/>
    </source>
</evidence>
<evidence type="ECO:0000313" key="3">
    <source>
        <dbReference type="Proteomes" id="UP001430584"/>
    </source>
</evidence>
<dbReference type="GeneID" id="92006074"/>
<proteinExistence type="predicted"/>
<dbReference type="EMBL" id="JAJVCZ030000002">
    <property type="protein sequence ID" value="KAL0263014.1"/>
    <property type="molecule type" value="Genomic_DNA"/>
</dbReference>
<accession>A0ABR3CQZ4</accession>
<sequence>MNGLPLVSNKDFTVHIEPDWDYDANTCLVVYRFKGRIIHRLNPRQVDLALARQQLVAAVAGPGWFQAAAKDDTDTQRSDSSSGEDPPYHAPTKYCLVPFDEFHGSIVIDPEERLADMADNATDPPGYIFTPLMINVSGSSNALLCMASMYEGWTGSSRVRVIRTKSDFENAIQSFAKVLIVFRG</sequence>
<dbReference type="RefSeq" id="XP_066636043.1">
    <property type="nucleotide sequence ID" value="XM_066773476.1"/>
</dbReference>
<name>A0ABR3CQZ4_9PEZI</name>
<evidence type="ECO:0000256" key="1">
    <source>
        <dbReference type="SAM" id="MobiDB-lite"/>
    </source>
</evidence>
<organism evidence="2 3">
    <name type="scientific">Diplodia seriata</name>
    <dbReference type="NCBI Taxonomy" id="420778"/>
    <lineage>
        <taxon>Eukaryota</taxon>
        <taxon>Fungi</taxon>
        <taxon>Dikarya</taxon>
        <taxon>Ascomycota</taxon>
        <taxon>Pezizomycotina</taxon>
        <taxon>Dothideomycetes</taxon>
        <taxon>Dothideomycetes incertae sedis</taxon>
        <taxon>Botryosphaeriales</taxon>
        <taxon>Botryosphaeriaceae</taxon>
        <taxon>Diplodia</taxon>
    </lineage>
</organism>
<protein>
    <submittedName>
        <fullName evidence="2">Uncharacterized protein</fullName>
    </submittedName>
</protein>
<feature type="region of interest" description="Disordered" evidence="1">
    <location>
        <begin position="69"/>
        <end position="89"/>
    </location>
</feature>